<comment type="caution">
    <text evidence="6">The sequence shown here is derived from an EMBL/GenBank/DDBJ whole genome shotgun (WGS) entry which is preliminary data.</text>
</comment>
<dbReference type="Gene3D" id="3.40.50.2300">
    <property type="match status" value="2"/>
</dbReference>
<dbReference type="SUPFAM" id="SSF47413">
    <property type="entry name" value="lambda repressor-like DNA-binding domains"/>
    <property type="match status" value="1"/>
</dbReference>
<gene>
    <name evidence="6" type="ORF">GCM10022226_50320</name>
</gene>
<keyword evidence="2 6" id="KW-0238">DNA-binding</keyword>
<dbReference type="Gene3D" id="1.10.260.40">
    <property type="entry name" value="lambda repressor-like DNA-binding domains"/>
    <property type="match status" value="1"/>
</dbReference>
<evidence type="ECO:0000256" key="3">
    <source>
        <dbReference type="ARBA" id="ARBA00023163"/>
    </source>
</evidence>
<reference evidence="7" key="1">
    <citation type="journal article" date="2019" name="Int. J. Syst. Evol. Microbiol.">
        <title>The Global Catalogue of Microorganisms (GCM) 10K type strain sequencing project: providing services to taxonomists for standard genome sequencing and annotation.</title>
        <authorList>
            <consortium name="The Broad Institute Genomics Platform"/>
            <consortium name="The Broad Institute Genome Sequencing Center for Infectious Disease"/>
            <person name="Wu L."/>
            <person name="Ma J."/>
        </authorList>
    </citation>
    <scope>NUCLEOTIDE SEQUENCE [LARGE SCALE GENOMIC DNA]</scope>
    <source>
        <strain evidence="7">JCM 16908</strain>
    </source>
</reference>
<dbReference type="RefSeq" id="WP_344944943.1">
    <property type="nucleotide sequence ID" value="NZ_BAAAZR010000019.1"/>
</dbReference>
<dbReference type="PROSITE" id="PS00356">
    <property type="entry name" value="HTH_LACI_1"/>
    <property type="match status" value="1"/>
</dbReference>
<dbReference type="PROSITE" id="PS50932">
    <property type="entry name" value="HTH_LACI_2"/>
    <property type="match status" value="1"/>
</dbReference>
<protein>
    <submittedName>
        <fullName evidence="6">LacI family DNA-binding transcriptional regulator</fullName>
    </submittedName>
</protein>
<organism evidence="6 7">
    <name type="scientific">Sphaerisporangium flaviroseum</name>
    <dbReference type="NCBI Taxonomy" id="509199"/>
    <lineage>
        <taxon>Bacteria</taxon>
        <taxon>Bacillati</taxon>
        <taxon>Actinomycetota</taxon>
        <taxon>Actinomycetes</taxon>
        <taxon>Streptosporangiales</taxon>
        <taxon>Streptosporangiaceae</taxon>
        <taxon>Sphaerisporangium</taxon>
    </lineage>
</organism>
<name>A0ABP7IQ79_9ACTN</name>
<dbReference type="PANTHER" id="PTHR30146:SF109">
    <property type="entry name" value="HTH-TYPE TRANSCRIPTIONAL REGULATOR GALS"/>
    <property type="match status" value="1"/>
</dbReference>
<keyword evidence="3" id="KW-0804">Transcription</keyword>
<keyword evidence="1" id="KW-0805">Transcription regulation</keyword>
<feature type="domain" description="HTH lacI-type" evidence="5">
    <location>
        <begin position="9"/>
        <end position="63"/>
    </location>
</feature>
<dbReference type="InterPro" id="IPR028082">
    <property type="entry name" value="Peripla_BP_I"/>
</dbReference>
<dbReference type="PANTHER" id="PTHR30146">
    <property type="entry name" value="LACI-RELATED TRANSCRIPTIONAL REPRESSOR"/>
    <property type="match status" value="1"/>
</dbReference>
<dbReference type="Pfam" id="PF13377">
    <property type="entry name" value="Peripla_BP_3"/>
    <property type="match status" value="1"/>
</dbReference>
<dbReference type="InterPro" id="IPR046335">
    <property type="entry name" value="LacI/GalR-like_sensor"/>
</dbReference>
<evidence type="ECO:0000256" key="1">
    <source>
        <dbReference type="ARBA" id="ARBA00023015"/>
    </source>
</evidence>
<sequence>MARNVQRSPVMADVARLAGVSHQTVSRVLNDHPNVRQETRARVLAAIEGLGYRRNSTARALVTKQSNTLGVVAFDTTLYGPASTLYGIERAARDAGYFVSIVSLRELTSHDLAEALDHLGRQQVDGLVVIAPQSAVAVALAEMPQPVPVVTVEGDADVGLPVVNVDQRKGGVLVTEHLLRLGHRTVWHVSGPQDWLEAQGRMEGWRETLRAAGAEIHEPLSGDWSPRSGYRCGQILAGMPDLTAVFVANDQMALGVLRALDEARIRVPEDVSVVGFDDIPESEFFAPPLTTISQDFSEVGRKAIALLLDALAGEDEPVGTLRQAMEPSDGVREGPSPATPPPHVVVQPRLVVRRSSGRPHGS</sequence>
<dbReference type="SMART" id="SM00354">
    <property type="entry name" value="HTH_LACI"/>
    <property type="match status" value="1"/>
</dbReference>
<evidence type="ECO:0000259" key="5">
    <source>
        <dbReference type="PROSITE" id="PS50932"/>
    </source>
</evidence>
<dbReference type="CDD" id="cd01392">
    <property type="entry name" value="HTH_LacI"/>
    <property type="match status" value="1"/>
</dbReference>
<dbReference type="CDD" id="cd01574">
    <property type="entry name" value="PBP1_LacI"/>
    <property type="match status" value="1"/>
</dbReference>
<accession>A0ABP7IQ79</accession>
<keyword evidence="7" id="KW-1185">Reference proteome</keyword>
<dbReference type="InterPro" id="IPR000843">
    <property type="entry name" value="HTH_LacI"/>
</dbReference>
<proteinExistence type="predicted"/>
<dbReference type="InterPro" id="IPR010982">
    <property type="entry name" value="Lambda_DNA-bd_dom_sf"/>
</dbReference>
<dbReference type="SUPFAM" id="SSF53822">
    <property type="entry name" value="Periplasmic binding protein-like I"/>
    <property type="match status" value="1"/>
</dbReference>
<dbReference type="Pfam" id="PF00356">
    <property type="entry name" value="LacI"/>
    <property type="match status" value="1"/>
</dbReference>
<dbReference type="EMBL" id="BAAAZR010000019">
    <property type="protein sequence ID" value="GAA3823702.1"/>
    <property type="molecule type" value="Genomic_DNA"/>
</dbReference>
<dbReference type="Proteomes" id="UP001500888">
    <property type="component" value="Unassembled WGS sequence"/>
</dbReference>
<evidence type="ECO:0000256" key="4">
    <source>
        <dbReference type="SAM" id="MobiDB-lite"/>
    </source>
</evidence>
<evidence type="ECO:0000313" key="6">
    <source>
        <dbReference type="EMBL" id="GAA3823702.1"/>
    </source>
</evidence>
<feature type="region of interest" description="Disordered" evidence="4">
    <location>
        <begin position="320"/>
        <end position="362"/>
    </location>
</feature>
<feature type="compositionally biased region" description="Basic residues" evidence="4">
    <location>
        <begin position="351"/>
        <end position="362"/>
    </location>
</feature>
<evidence type="ECO:0000256" key="2">
    <source>
        <dbReference type="ARBA" id="ARBA00023125"/>
    </source>
</evidence>
<evidence type="ECO:0000313" key="7">
    <source>
        <dbReference type="Proteomes" id="UP001500888"/>
    </source>
</evidence>
<dbReference type="GO" id="GO:0003677">
    <property type="term" value="F:DNA binding"/>
    <property type="evidence" value="ECO:0007669"/>
    <property type="project" value="UniProtKB-KW"/>
</dbReference>